<keyword evidence="2" id="KW-1003">Cell membrane</keyword>
<keyword evidence="8" id="KW-1185">Reference proteome</keyword>
<keyword evidence="5 6" id="KW-0472">Membrane</keyword>
<evidence type="ECO:0000256" key="3">
    <source>
        <dbReference type="ARBA" id="ARBA00022692"/>
    </source>
</evidence>
<dbReference type="PANTHER" id="PTHR43370">
    <property type="entry name" value="SUGAR ABC TRANSPORTER INTEGRAL MEMBRANE PROTEIN-RELATED"/>
    <property type="match status" value="1"/>
</dbReference>
<dbReference type="EMBL" id="CP101808">
    <property type="protein sequence ID" value="UUD37286.1"/>
    <property type="molecule type" value="Genomic_DNA"/>
</dbReference>
<dbReference type="Pfam" id="PF02653">
    <property type="entry name" value="BPD_transp_2"/>
    <property type="match status" value="1"/>
</dbReference>
<organism evidence="7 8">
    <name type="scientific">Mycoplasmopsis equigenitalium</name>
    <dbReference type="NCBI Taxonomy" id="114883"/>
    <lineage>
        <taxon>Bacteria</taxon>
        <taxon>Bacillati</taxon>
        <taxon>Mycoplasmatota</taxon>
        <taxon>Mycoplasmoidales</taxon>
        <taxon>Metamycoplasmataceae</taxon>
        <taxon>Mycoplasmopsis</taxon>
    </lineage>
</organism>
<feature type="transmembrane region" description="Helical" evidence="6">
    <location>
        <begin position="225"/>
        <end position="253"/>
    </location>
</feature>
<proteinExistence type="predicted"/>
<evidence type="ECO:0000256" key="1">
    <source>
        <dbReference type="ARBA" id="ARBA00004651"/>
    </source>
</evidence>
<dbReference type="InterPro" id="IPR001851">
    <property type="entry name" value="ABC_transp_permease"/>
</dbReference>
<evidence type="ECO:0000256" key="2">
    <source>
        <dbReference type="ARBA" id="ARBA00022475"/>
    </source>
</evidence>
<comment type="subcellular location">
    <subcellularLocation>
        <location evidence="1">Cell membrane</location>
        <topology evidence="1">Multi-pass membrane protein</topology>
    </subcellularLocation>
</comment>
<dbReference type="RefSeq" id="WP_129721749.1">
    <property type="nucleotide sequence ID" value="NZ_CP101808.1"/>
</dbReference>
<name>A0ABY5J443_9BACT</name>
<feature type="transmembrane region" description="Helical" evidence="6">
    <location>
        <begin position="143"/>
        <end position="162"/>
    </location>
</feature>
<keyword evidence="4 6" id="KW-1133">Transmembrane helix</keyword>
<feature type="transmembrane region" description="Helical" evidence="6">
    <location>
        <begin position="190"/>
        <end position="213"/>
    </location>
</feature>
<evidence type="ECO:0000256" key="5">
    <source>
        <dbReference type="ARBA" id="ARBA00023136"/>
    </source>
</evidence>
<dbReference type="CDD" id="cd06580">
    <property type="entry name" value="TM_PBP1_transp_TpRbsC_like"/>
    <property type="match status" value="1"/>
</dbReference>
<dbReference type="Proteomes" id="UP001059576">
    <property type="component" value="Chromosome"/>
</dbReference>
<evidence type="ECO:0000256" key="6">
    <source>
        <dbReference type="SAM" id="Phobius"/>
    </source>
</evidence>
<evidence type="ECO:0000256" key="4">
    <source>
        <dbReference type="ARBA" id="ARBA00022989"/>
    </source>
</evidence>
<evidence type="ECO:0000313" key="7">
    <source>
        <dbReference type="EMBL" id="UUD37286.1"/>
    </source>
</evidence>
<evidence type="ECO:0000313" key="8">
    <source>
        <dbReference type="Proteomes" id="UP001059576"/>
    </source>
</evidence>
<feature type="transmembrane region" description="Helical" evidence="6">
    <location>
        <begin position="62"/>
        <end position="82"/>
    </location>
</feature>
<dbReference type="PANTHER" id="PTHR43370:SF1">
    <property type="entry name" value="GUANOSINE ABC TRANSPORTER PERMEASE PROTEIN NUPQ"/>
    <property type="match status" value="1"/>
</dbReference>
<keyword evidence="3 6" id="KW-0812">Transmembrane</keyword>
<feature type="transmembrane region" description="Helical" evidence="6">
    <location>
        <begin position="273"/>
        <end position="289"/>
    </location>
</feature>
<accession>A0ABY5J443</accession>
<feature type="transmembrane region" description="Helical" evidence="6">
    <location>
        <begin position="31"/>
        <end position="50"/>
    </location>
</feature>
<reference evidence="7" key="1">
    <citation type="submission" date="2022-07" db="EMBL/GenBank/DDBJ databases">
        <title>Complete genome of Mycoplasma equigenitalium type strain T37.</title>
        <authorList>
            <person name="Spergser J."/>
        </authorList>
    </citation>
    <scope>NUCLEOTIDE SEQUENCE</scope>
    <source>
        <strain evidence="7">T37</strain>
    </source>
</reference>
<gene>
    <name evidence="7" type="ORF">NPA09_01800</name>
</gene>
<feature type="transmembrane region" description="Helical" evidence="6">
    <location>
        <begin position="88"/>
        <end position="109"/>
    </location>
</feature>
<protein>
    <submittedName>
        <fullName evidence="7">ABC transporter permease</fullName>
    </submittedName>
</protein>
<sequence>MEIITITAVSFIVVLALAAISGSIIERSGTINLSIEAFMILGGLNYALIANHFKSMHEAHQIWILLCSGLIPLLFGYIYGLLTVTLKANQTIAGIALNTFALAVALFLITTRINPGFNESTQFISFYDDIWHPGAHTKDFKKIFNAGVIMGVIIIALLILVLNKTKLGIKIKTVGENPQAAASLGMNVVLIRYIAILISSFLTGVAGAIFFQTTSSQFDGNTKGVGFLAVAMVIFGQWRPTYIILASVLFGYLYTFAENNIISPLGGKVPADLFMATPYIITIFILTFTQRNSKSPKALGIPFETQGR</sequence>